<keyword evidence="5 10" id="KW-0479">Metal-binding</keyword>
<dbReference type="OrthoDB" id="9778595at2"/>
<accession>A0A099W0U0</accession>
<proteinExistence type="inferred from homology"/>
<evidence type="ECO:0000313" key="15">
    <source>
        <dbReference type="EMBL" id="MBC2309507.1"/>
    </source>
</evidence>
<dbReference type="EC" id="2.7.1.180" evidence="1 10"/>
<dbReference type="RefSeq" id="WP_036088122.1">
    <property type="nucleotide sequence ID" value="NZ_CBCSHQ010000011.1"/>
</dbReference>
<gene>
    <name evidence="13" type="ORF">EP57_15695</name>
    <name evidence="14" type="ORF">HCA52_03485</name>
    <name evidence="15" type="ORF">HCJ81_01340</name>
</gene>
<comment type="similarity">
    <text evidence="10 12">Belongs to the ApbE family.</text>
</comment>
<dbReference type="Proteomes" id="UP000029844">
    <property type="component" value="Unassembled WGS sequence"/>
</dbReference>
<dbReference type="Gene3D" id="3.10.520.10">
    <property type="entry name" value="ApbE-like domains"/>
    <property type="match status" value="1"/>
</dbReference>
<evidence type="ECO:0000256" key="11">
    <source>
        <dbReference type="PIRSR" id="PIRSR006268-2"/>
    </source>
</evidence>
<evidence type="ECO:0000256" key="8">
    <source>
        <dbReference type="ARBA" id="ARBA00031306"/>
    </source>
</evidence>
<dbReference type="STRING" id="1552123.EP57_15695"/>
<keyword evidence="6 10" id="KW-0274">FAD</keyword>
<dbReference type="Proteomes" id="UP000539064">
    <property type="component" value="Unassembled WGS sequence"/>
</dbReference>
<dbReference type="GeneID" id="58718774"/>
<keyword evidence="12" id="KW-0472">Membrane</keyword>
<dbReference type="GO" id="GO:0046872">
    <property type="term" value="F:metal ion binding"/>
    <property type="evidence" value="ECO:0007669"/>
    <property type="project" value="UniProtKB-UniRule"/>
</dbReference>
<keyword evidence="3 10" id="KW-0285">Flavoprotein</keyword>
<evidence type="ECO:0000256" key="2">
    <source>
        <dbReference type="ARBA" id="ARBA00016337"/>
    </source>
</evidence>
<evidence type="ECO:0000256" key="4">
    <source>
        <dbReference type="ARBA" id="ARBA00022679"/>
    </source>
</evidence>
<feature type="signal peptide" evidence="12">
    <location>
        <begin position="1"/>
        <end position="19"/>
    </location>
</feature>
<evidence type="ECO:0000313" key="18">
    <source>
        <dbReference type="Proteomes" id="UP000565628"/>
    </source>
</evidence>
<dbReference type="GO" id="GO:0016740">
    <property type="term" value="F:transferase activity"/>
    <property type="evidence" value="ECO:0007669"/>
    <property type="project" value="UniProtKB-UniRule"/>
</dbReference>
<evidence type="ECO:0000256" key="7">
    <source>
        <dbReference type="ARBA" id="ARBA00022842"/>
    </source>
</evidence>
<evidence type="ECO:0000313" key="13">
    <source>
        <dbReference type="EMBL" id="KGL37998.1"/>
    </source>
</evidence>
<comment type="caution">
    <text evidence="13">The sequence shown here is derived from an EMBL/GenBank/DDBJ whole genome shotgun (WGS) entry which is preliminary data.</text>
</comment>
<reference evidence="17 18" key="2">
    <citation type="submission" date="2020-03" db="EMBL/GenBank/DDBJ databases">
        <title>Soil Listeria distribution.</title>
        <authorList>
            <person name="Liao J."/>
            <person name="Wiedmann M."/>
        </authorList>
    </citation>
    <scope>NUCLEOTIDE SEQUENCE [LARGE SCALE GENOMIC DNA]</scope>
    <source>
        <strain evidence="15 18">FSL L7-0039</strain>
        <strain evidence="14 17">FSL L7-0978</strain>
    </source>
</reference>
<keyword evidence="12" id="KW-0732">Signal</keyword>
<keyword evidence="12" id="KW-0449">Lipoprotein</keyword>
<feature type="chain" id="PRO_5041507187" description="FAD:protein FMN transferase" evidence="12">
    <location>
        <begin position="20"/>
        <end position="360"/>
    </location>
</feature>
<evidence type="ECO:0000256" key="1">
    <source>
        <dbReference type="ARBA" id="ARBA00011955"/>
    </source>
</evidence>
<dbReference type="PANTHER" id="PTHR30040">
    <property type="entry name" value="THIAMINE BIOSYNTHESIS LIPOPROTEIN APBE"/>
    <property type="match status" value="1"/>
</dbReference>
<evidence type="ECO:0000256" key="12">
    <source>
        <dbReference type="RuleBase" id="RU363002"/>
    </source>
</evidence>
<reference evidence="13 16" key="1">
    <citation type="submission" date="2014-05" db="EMBL/GenBank/DDBJ databases">
        <title>Novel Listeriaceae from food processing environments.</title>
        <authorList>
            <person name="den Bakker H.C."/>
        </authorList>
    </citation>
    <scope>NUCLEOTIDE SEQUENCE [LARGE SCALE GENOMIC DNA]</scope>
    <source>
        <strain evidence="13 16">FSL A5-0281</strain>
    </source>
</reference>
<feature type="binding site" evidence="11">
    <location>
        <position position="304"/>
    </location>
    <ligand>
        <name>Mg(2+)</name>
        <dbReference type="ChEBI" id="CHEBI:18420"/>
    </ligand>
</feature>
<dbReference type="PROSITE" id="PS51257">
    <property type="entry name" value="PROKAR_LIPOPROTEIN"/>
    <property type="match status" value="1"/>
</dbReference>
<evidence type="ECO:0000256" key="6">
    <source>
        <dbReference type="ARBA" id="ARBA00022827"/>
    </source>
</evidence>
<evidence type="ECO:0000256" key="10">
    <source>
        <dbReference type="PIRNR" id="PIRNR006268"/>
    </source>
</evidence>
<dbReference type="InterPro" id="IPR003374">
    <property type="entry name" value="ApbE-like_sf"/>
</dbReference>
<dbReference type="Pfam" id="PF02424">
    <property type="entry name" value="ApbE"/>
    <property type="match status" value="1"/>
</dbReference>
<protein>
    <recommendedName>
        <fullName evidence="2 10">FAD:protein FMN transferase</fullName>
        <ecNumber evidence="1 10">2.7.1.180</ecNumber>
    </recommendedName>
    <alternativeName>
        <fullName evidence="8 10">Flavin transferase</fullName>
    </alternativeName>
</protein>
<dbReference type="eggNOG" id="COG1477">
    <property type="taxonomic scope" value="Bacteria"/>
</dbReference>
<dbReference type="AlphaFoldDB" id="A0A099W0U0"/>
<evidence type="ECO:0000256" key="3">
    <source>
        <dbReference type="ARBA" id="ARBA00022630"/>
    </source>
</evidence>
<evidence type="ECO:0000313" key="16">
    <source>
        <dbReference type="Proteomes" id="UP000029844"/>
    </source>
</evidence>
<comment type="function">
    <text evidence="12">Flavin transferase that catalyzes the transfer of the FMN moiety of FAD and its covalent binding to the hydroxyl group of a threonine residue in a target flavoprotein.</text>
</comment>
<evidence type="ECO:0000313" key="17">
    <source>
        <dbReference type="Proteomes" id="UP000539064"/>
    </source>
</evidence>
<dbReference type="InterPro" id="IPR024932">
    <property type="entry name" value="ApbE"/>
</dbReference>
<dbReference type="EMBL" id="JAARVG010000002">
    <property type="protein sequence ID" value="MBC1792470.1"/>
    <property type="molecule type" value="Genomic_DNA"/>
</dbReference>
<comment type="subcellular location">
    <subcellularLocation>
        <location evidence="12">Cell inner membrane</location>
        <topology evidence="12">Lipid-anchor</topology>
        <orientation evidence="12">Periplasmic side</orientation>
    </subcellularLocation>
</comment>
<evidence type="ECO:0000256" key="5">
    <source>
        <dbReference type="ARBA" id="ARBA00022723"/>
    </source>
</evidence>
<name>A0A099W0U0_9LIST</name>
<keyword evidence="7 10" id="KW-0460">Magnesium</keyword>
<dbReference type="Proteomes" id="UP000565628">
    <property type="component" value="Unassembled WGS sequence"/>
</dbReference>
<keyword evidence="4 10" id="KW-0808">Transferase</keyword>
<keyword evidence="16" id="KW-1185">Reference proteome</keyword>
<comment type="catalytic activity">
    <reaction evidence="9 10 12">
        <text>L-threonyl-[protein] + FAD = FMN-L-threonyl-[protein] + AMP + H(+)</text>
        <dbReference type="Rhea" id="RHEA:36847"/>
        <dbReference type="Rhea" id="RHEA-COMP:11060"/>
        <dbReference type="Rhea" id="RHEA-COMP:11061"/>
        <dbReference type="ChEBI" id="CHEBI:15378"/>
        <dbReference type="ChEBI" id="CHEBI:30013"/>
        <dbReference type="ChEBI" id="CHEBI:57692"/>
        <dbReference type="ChEBI" id="CHEBI:74257"/>
        <dbReference type="ChEBI" id="CHEBI:456215"/>
        <dbReference type="EC" id="2.7.1.180"/>
    </reaction>
</comment>
<keyword evidence="12" id="KW-0997">Cell inner membrane</keyword>
<evidence type="ECO:0000313" key="14">
    <source>
        <dbReference type="EMBL" id="MBC1792470.1"/>
    </source>
</evidence>
<dbReference type="EMBL" id="JAASWV010000002">
    <property type="protein sequence ID" value="MBC2309507.1"/>
    <property type="molecule type" value="Genomic_DNA"/>
</dbReference>
<comment type="cofactor">
    <cofactor evidence="11">
        <name>Mg(2+)</name>
        <dbReference type="ChEBI" id="CHEBI:18420"/>
    </cofactor>
    <cofactor evidence="11">
        <name>Mn(2+)</name>
        <dbReference type="ChEBI" id="CHEBI:29035"/>
    </cofactor>
    <text evidence="11">Magnesium. Can also use manganese.</text>
</comment>
<feature type="binding site" evidence="11">
    <location>
        <position position="308"/>
    </location>
    <ligand>
        <name>Mg(2+)</name>
        <dbReference type="ChEBI" id="CHEBI:18420"/>
    </ligand>
</feature>
<evidence type="ECO:0000256" key="9">
    <source>
        <dbReference type="ARBA" id="ARBA00048540"/>
    </source>
</evidence>
<dbReference type="EMBL" id="JNFA01000030">
    <property type="protein sequence ID" value="KGL37998.1"/>
    <property type="molecule type" value="Genomic_DNA"/>
</dbReference>
<dbReference type="GO" id="GO:0005886">
    <property type="term" value="C:plasma membrane"/>
    <property type="evidence" value="ECO:0007669"/>
    <property type="project" value="UniProtKB-SubCell"/>
</dbReference>
<feature type="binding site" evidence="11">
    <location>
        <position position="190"/>
    </location>
    <ligand>
        <name>Mg(2+)</name>
        <dbReference type="ChEBI" id="CHEBI:18420"/>
    </ligand>
</feature>
<keyword evidence="12" id="KW-1003">Cell membrane</keyword>
<sequence>MKKFYMLFLLLIMAVVVTACGNDDTTAKKSDTSKDSDPVLLSQPYTKTDFLMGTVNVIKIYDKGKEDVLLKAFDRIKELDKQITTSDSGKTSEVDKVNLAAGEKPVKVNDDVYYLIQEGLKYSESSGGSFDITIGPLTSLWHIGFDDARKPSQAEIDAKLPLIDYKKVKMNDADKTVYLEEKGMELDLGAIAKGYIADEVAKVLDANGVTTAIIDLGGNIIVKGDSPKGGDWVVGIQDPFESRGTVIGTIPEANKSIVTSGIYERYLEVDGVKYHHLLDPKTGYPFNNDIAGVSIISKKSIDGDGLSTATFSKGIQGGMAFIETYKDVEAIFVSKEKKVYITSGLKGKFKLTDKNFQMAN</sequence>
<dbReference type="PIRSF" id="PIRSF006268">
    <property type="entry name" value="ApbE"/>
    <property type="match status" value="1"/>
</dbReference>
<dbReference type="PANTHER" id="PTHR30040:SF2">
    <property type="entry name" value="FAD:PROTEIN FMN TRANSFERASE"/>
    <property type="match status" value="1"/>
</dbReference>
<dbReference type="SUPFAM" id="SSF143631">
    <property type="entry name" value="ApbE-like"/>
    <property type="match status" value="1"/>
</dbReference>
<organism evidence="13 16">
    <name type="scientific">Listeria booriae</name>
    <dbReference type="NCBI Taxonomy" id="1552123"/>
    <lineage>
        <taxon>Bacteria</taxon>
        <taxon>Bacillati</taxon>
        <taxon>Bacillota</taxon>
        <taxon>Bacilli</taxon>
        <taxon>Bacillales</taxon>
        <taxon>Listeriaceae</taxon>
        <taxon>Listeria</taxon>
    </lineage>
</organism>